<feature type="region of interest" description="Disordered" evidence="1">
    <location>
        <begin position="23"/>
        <end position="50"/>
    </location>
</feature>
<evidence type="ECO:0000313" key="3">
    <source>
        <dbReference type="EMBL" id="MFI9123541.1"/>
    </source>
</evidence>
<comment type="caution">
    <text evidence="3">The sequence shown here is derived from an EMBL/GenBank/DDBJ whole genome shotgun (WGS) entry which is preliminary data.</text>
</comment>
<accession>A0ABW8D3H8</accession>
<dbReference type="Gene3D" id="3.40.50.1820">
    <property type="entry name" value="alpha/beta hydrolase"/>
    <property type="match status" value="1"/>
</dbReference>
<evidence type="ECO:0000313" key="4">
    <source>
        <dbReference type="Proteomes" id="UP001614391"/>
    </source>
</evidence>
<feature type="signal peptide" evidence="2">
    <location>
        <begin position="1"/>
        <end position="27"/>
    </location>
</feature>
<dbReference type="Proteomes" id="UP001614391">
    <property type="component" value="Unassembled WGS sequence"/>
</dbReference>
<name>A0ABW8D3H8_STRBI</name>
<protein>
    <recommendedName>
        <fullName evidence="5">Secreted protein</fullName>
    </recommendedName>
</protein>
<organism evidence="3 4">
    <name type="scientific">Streptomyces bikiniensis</name>
    <dbReference type="NCBI Taxonomy" id="1896"/>
    <lineage>
        <taxon>Bacteria</taxon>
        <taxon>Bacillati</taxon>
        <taxon>Actinomycetota</taxon>
        <taxon>Actinomycetes</taxon>
        <taxon>Kitasatosporales</taxon>
        <taxon>Streptomycetaceae</taxon>
        <taxon>Streptomyces</taxon>
    </lineage>
</organism>
<evidence type="ECO:0000256" key="1">
    <source>
        <dbReference type="SAM" id="MobiDB-lite"/>
    </source>
</evidence>
<keyword evidence="4" id="KW-1185">Reference proteome</keyword>
<dbReference type="InterPro" id="IPR029058">
    <property type="entry name" value="AB_hydrolase_fold"/>
</dbReference>
<feature type="region of interest" description="Disordered" evidence="1">
    <location>
        <begin position="133"/>
        <end position="164"/>
    </location>
</feature>
<feature type="chain" id="PRO_5045538196" description="Secreted protein" evidence="2">
    <location>
        <begin position="28"/>
        <end position="939"/>
    </location>
</feature>
<evidence type="ECO:0008006" key="5">
    <source>
        <dbReference type="Google" id="ProtNLM"/>
    </source>
</evidence>
<proteinExistence type="predicted"/>
<feature type="compositionally biased region" description="Pro residues" evidence="1">
    <location>
        <begin position="140"/>
        <end position="163"/>
    </location>
</feature>
<dbReference type="EMBL" id="JBITYT010000018">
    <property type="protein sequence ID" value="MFI9123541.1"/>
    <property type="molecule type" value="Genomic_DNA"/>
</dbReference>
<sequence>MIRGIRGVTTAAALLALAAATPGAAHAGEPPPAPPATATGEPGYGNPELPPGWRVTGTGAHRQLVWTSPGPVPMGDARVEFHSGDRLLGRPVAERDGRAFRLPLGDTRLDRDARLRVTAGGKRLDIAAPDPSARLRPLVPATPPPSAAPEAPLPANPVDPGVPGPYRTVSGEYVLPSVSLPDLPVPVEMRAVVVGPAGAPGKRPVALFLHGRHATCYTPGTEDATGAWPCPAGTREIPSHRGYLNAQKLLASQGYVTLSVSANGINGQDHSIDDAGAQARSSLVRLHLARWADWSANRTAAPAAVRKTAPADLSRVLLVGHSRGGEGVNRAALDSLYPPPADRDGHHGPVRWKIRGNVLIGPTIFGQNPAPDVPSTTILPGCDGDVSDLQGQIYLDGTRGVGRGAALHSSVYMVGANHNFFNAEWTPGQAEAPAFDDFWSDETPDPVCSPGAATRLTAEQQQKAGAAYIAASARLFVGGDDRVRPLLDGTGRRAPSAGPARVLTHAVGGHRVPAFLPDSSTAVTGSGRLCAQVDPDAARACLNPEEGGASPHFAVWDAFPEPGRDAVALRWNAPGKPVAVRPSRPVSLVGSDALALRLAVPPNSTGTRFDVAVTDASGRRAHLGRVRVDGLPGSDRTASVWAREVRVPLAAAGRAGLDARRIASLELVPDGGAGRAWLVDGWGWRPGTPAVRPAALPRVDIGRLTVDEGDSGVRTYRVPVRVSGRGGDGQVRLFVPGPDGEEVASRLVTVRPGRQDIDVPVEVRGNTRFGYDTARDAFVKAVRGAVVGSHRGGVTARNDDPLPSVTVTPVADDVAEGEALTWRVTSSAAADADITGTVTVLPVTGGAELSTADVDPEWLREQIGEVPDPAVPVSEAVPGGLPLWFSVPAGETTAELTVPVVTDGLKEPTESLRAALSLFDGSWEPVPGPEFTGRVRDAA</sequence>
<evidence type="ECO:0000256" key="2">
    <source>
        <dbReference type="SAM" id="SignalP"/>
    </source>
</evidence>
<dbReference type="SUPFAM" id="SSF53474">
    <property type="entry name" value="alpha/beta-Hydrolases"/>
    <property type="match status" value="1"/>
</dbReference>
<keyword evidence="2" id="KW-0732">Signal</keyword>
<dbReference type="RefSeq" id="WP_399620956.1">
    <property type="nucleotide sequence ID" value="NZ_JBITYT010000018.1"/>
</dbReference>
<gene>
    <name evidence="3" type="ORF">ACIGW0_29820</name>
</gene>
<reference evidence="3 4" key="1">
    <citation type="submission" date="2024-10" db="EMBL/GenBank/DDBJ databases">
        <title>The Natural Products Discovery Center: Release of the First 8490 Sequenced Strains for Exploring Actinobacteria Biosynthetic Diversity.</title>
        <authorList>
            <person name="Kalkreuter E."/>
            <person name="Kautsar S.A."/>
            <person name="Yang D."/>
            <person name="Bader C.D."/>
            <person name="Teijaro C.N."/>
            <person name="Fluegel L."/>
            <person name="Davis C.M."/>
            <person name="Simpson J.R."/>
            <person name="Lauterbach L."/>
            <person name="Steele A.D."/>
            <person name="Gui C."/>
            <person name="Meng S."/>
            <person name="Li G."/>
            <person name="Viehrig K."/>
            <person name="Ye F."/>
            <person name="Su P."/>
            <person name="Kiefer A.F."/>
            <person name="Nichols A."/>
            <person name="Cepeda A.J."/>
            <person name="Yan W."/>
            <person name="Fan B."/>
            <person name="Jiang Y."/>
            <person name="Adhikari A."/>
            <person name="Zheng C.-J."/>
            <person name="Schuster L."/>
            <person name="Cowan T.M."/>
            <person name="Smanski M.J."/>
            <person name="Chevrette M.G."/>
            <person name="De Carvalho L.P.S."/>
            <person name="Shen B."/>
        </authorList>
    </citation>
    <scope>NUCLEOTIDE SEQUENCE [LARGE SCALE GENOMIC DNA]</scope>
    <source>
        <strain evidence="3 4">NPDC053346</strain>
    </source>
</reference>